<dbReference type="Pfam" id="PF01176">
    <property type="entry name" value="eIF-1a"/>
    <property type="match status" value="1"/>
</dbReference>
<evidence type="ECO:0000313" key="5">
    <source>
        <dbReference type="Proteomes" id="UP000887574"/>
    </source>
</evidence>
<dbReference type="SUPFAM" id="SSF50249">
    <property type="entry name" value="Nucleic acid-binding proteins"/>
    <property type="match status" value="1"/>
</dbReference>
<protein>
    <submittedName>
        <fullName evidence="6">S1-like domain-containing protein</fullName>
    </submittedName>
</protein>
<dbReference type="PANTHER" id="PTHR21668">
    <property type="entry name" value="EIF-1A"/>
    <property type="match status" value="1"/>
</dbReference>
<feature type="compositionally biased region" description="Acidic residues" evidence="2">
    <location>
        <begin position="203"/>
        <end position="214"/>
    </location>
</feature>
<keyword evidence="1" id="KW-0396">Initiation factor</keyword>
<dbReference type="SMART" id="SM00652">
    <property type="entry name" value="eIF1a"/>
    <property type="match status" value="1"/>
</dbReference>
<evidence type="ECO:0000256" key="1">
    <source>
        <dbReference type="PROSITE-ProRule" id="PRU00181"/>
    </source>
</evidence>
<keyword evidence="3" id="KW-0732">Signal</keyword>
<evidence type="ECO:0000313" key="6">
    <source>
        <dbReference type="WBParaSite" id="jg5543"/>
    </source>
</evidence>
<reference evidence="6" key="1">
    <citation type="submission" date="2022-11" db="UniProtKB">
        <authorList>
            <consortium name="WormBaseParasite"/>
        </authorList>
    </citation>
    <scope>IDENTIFICATION</scope>
</reference>
<feature type="domain" description="S1-like" evidence="4">
    <location>
        <begin position="78"/>
        <end position="110"/>
    </location>
</feature>
<organism evidence="5 6">
    <name type="scientific">Ditylenchus dipsaci</name>
    <dbReference type="NCBI Taxonomy" id="166011"/>
    <lineage>
        <taxon>Eukaryota</taxon>
        <taxon>Metazoa</taxon>
        <taxon>Ecdysozoa</taxon>
        <taxon>Nematoda</taxon>
        <taxon>Chromadorea</taxon>
        <taxon>Rhabditida</taxon>
        <taxon>Tylenchina</taxon>
        <taxon>Tylenchomorpha</taxon>
        <taxon>Sphaerularioidea</taxon>
        <taxon>Anguinidae</taxon>
        <taxon>Anguininae</taxon>
        <taxon>Ditylenchus</taxon>
    </lineage>
</organism>
<sequence length="242" mass="27326">MWTASFICTLTRTLSQTLATSWMPSTTTRKNEKDELKRELIEKTATSSLRSSAEDARQRKIDSLLFRRKSSDVPDSCKLRKKMWIGTGDIVLIGLRDYQDDKADVILKYTPDEARVLKAQGHLPDSARLNELGDEPNEGDVEFVDAAEDGLEDDVAAQDREYQLFSSSSEESDSYEESDVESEEEEAGQEVESKKPSKQQSSSDDESEEDEDNSELLAQRGERMKPGARDKMDRRGKGKRGK</sequence>
<dbReference type="InterPro" id="IPR006196">
    <property type="entry name" value="RNA-binding_domain_S1_IF1"/>
</dbReference>
<dbReference type="GO" id="GO:0003723">
    <property type="term" value="F:RNA binding"/>
    <property type="evidence" value="ECO:0007669"/>
    <property type="project" value="InterPro"/>
</dbReference>
<feature type="region of interest" description="Disordered" evidence="2">
    <location>
        <begin position="155"/>
        <end position="242"/>
    </location>
</feature>
<evidence type="ECO:0000256" key="2">
    <source>
        <dbReference type="SAM" id="MobiDB-lite"/>
    </source>
</evidence>
<accession>A0A915EDK8</accession>
<dbReference type="InterPro" id="IPR012340">
    <property type="entry name" value="NA-bd_OB-fold"/>
</dbReference>
<dbReference type="WBParaSite" id="jg5543">
    <property type="protein sequence ID" value="jg5543"/>
    <property type="gene ID" value="jg5543"/>
</dbReference>
<feature type="compositionally biased region" description="Basic and acidic residues" evidence="2">
    <location>
        <begin position="220"/>
        <end position="235"/>
    </location>
</feature>
<dbReference type="InterPro" id="IPR001253">
    <property type="entry name" value="TIF_eIF-1A"/>
</dbReference>
<dbReference type="Proteomes" id="UP000887574">
    <property type="component" value="Unplaced"/>
</dbReference>
<dbReference type="AlphaFoldDB" id="A0A915EDK8"/>
<dbReference type="Gene3D" id="2.40.50.140">
    <property type="entry name" value="Nucleic acid-binding proteins"/>
    <property type="match status" value="1"/>
</dbReference>
<feature type="compositionally biased region" description="Acidic residues" evidence="2">
    <location>
        <begin position="170"/>
        <end position="189"/>
    </location>
</feature>
<name>A0A915EDK8_9BILA</name>
<keyword evidence="5" id="KW-1185">Reference proteome</keyword>
<proteinExistence type="predicted"/>
<feature type="signal peptide" evidence="3">
    <location>
        <begin position="1"/>
        <end position="19"/>
    </location>
</feature>
<dbReference type="GO" id="GO:0003743">
    <property type="term" value="F:translation initiation factor activity"/>
    <property type="evidence" value="ECO:0007669"/>
    <property type="project" value="UniProtKB-UniRule"/>
</dbReference>
<feature type="chain" id="PRO_5037663437" evidence="3">
    <location>
        <begin position="20"/>
        <end position="242"/>
    </location>
</feature>
<keyword evidence="1" id="KW-0648">Protein biosynthesis</keyword>
<evidence type="ECO:0000259" key="4">
    <source>
        <dbReference type="PROSITE" id="PS50832"/>
    </source>
</evidence>
<evidence type="ECO:0000256" key="3">
    <source>
        <dbReference type="SAM" id="SignalP"/>
    </source>
</evidence>
<dbReference type="PROSITE" id="PS50832">
    <property type="entry name" value="S1_IF1_TYPE"/>
    <property type="match status" value="1"/>
</dbReference>